<gene>
    <name evidence="4" type="ORF">IFO68_09080</name>
</gene>
<evidence type="ECO:0000256" key="1">
    <source>
        <dbReference type="ARBA" id="ARBA00012404"/>
    </source>
</evidence>
<name>A0ABR9BKS2_9GAMM</name>
<sequence>MVVNNQMNDDVVVRELKPYRDKLDVINEQIIALLANRMEICRTIANVKARENIPMMQKGRVEFTLNKMKSLSANYQLNPSYIEDIFERIIHETCEEELVIIKALSEVKEK</sequence>
<keyword evidence="2" id="KW-0413">Isomerase</keyword>
<dbReference type="EMBL" id="JACYTP010000004">
    <property type="protein sequence ID" value="MBD8512843.1"/>
    <property type="molecule type" value="Genomic_DNA"/>
</dbReference>
<comment type="caution">
    <text evidence="4">The sequence shown here is derived from an EMBL/GenBank/DDBJ whole genome shotgun (WGS) entry which is preliminary data.</text>
</comment>
<evidence type="ECO:0000313" key="5">
    <source>
        <dbReference type="Proteomes" id="UP000649768"/>
    </source>
</evidence>
<proteinExistence type="predicted"/>
<dbReference type="EC" id="5.4.99.5" evidence="1"/>
<reference evidence="4 5" key="1">
    <citation type="submission" date="2020-09" db="EMBL/GenBank/DDBJ databases">
        <title>Photobacterium sp. CAU 1568 isolated from sand of Sido Beach.</title>
        <authorList>
            <person name="Kim W."/>
        </authorList>
    </citation>
    <scope>NUCLEOTIDE SEQUENCE [LARGE SCALE GENOMIC DNA]</scope>
    <source>
        <strain evidence="4 5">CAU 1568</strain>
    </source>
</reference>
<accession>A0ABR9BKS2</accession>
<dbReference type="InterPro" id="IPR036263">
    <property type="entry name" value="Chorismate_II_sf"/>
</dbReference>
<dbReference type="PANTHER" id="PTHR38041">
    <property type="entry name" value="CHORISMATE MUTASE"/>
    <property type="match status" value="1"/>
</dbReference>
<protein>
    <recommendedName>
        <fullName evidence="1">chorismate mutase</fullName>
        <ecNumber evidence="1">5.4.99.5</ecNumber>
    </recommendedName>
</protein>
<dbReference type="Proteomes" id="UP000649768">
    <property type="component" value="Unassembled WGS sequence"/>
</dbReference>
<dbReference type="InterPro" id="IPR036979">
    <property type="entry name" value="CM_dom_sf"/>
</dbReference>
<dbReference type="RefSeq" id="WP_192015603.1">
    <property type="nucleotide sequence ID" value="NZ_JACYTP010000004.1"/>
</dbReference>
<dbReference type="SUPFAM" id="SSF48600">
    <property type="entry name" value="Chorismate mutase II"/>
    <property type="match status" value="1"/>
</dbReference>
<dbReference type="SMART" id="SM00830">
    <property type="entry name" value="CM_2"/>
    <property type="match status" value="1"/>
</dbReference>
<dbReference type="InterPro" id="IPR051331">
    <property type="entry name" value="Chorismate_mutase-related"/>
</dbReference>
<evidence type="ECO:0000259" key="3">
    <source>
        <dbReference type="PROSITE" id="PS51168"/>
    </source>
</evidence>
<dbReference type="PANTHER" id="PTHR38041:SF1">
    <property type="entry name" value="CHORISMATE MUTASE"/>
    <property type="match status" value="1"/>
</dbReference>
<evidence type="ECO:0000256" key="2">
    <source>
        <dbReference type="ARBA" id="ARBA00023235"/>
    </source>
</evidence>
<keyword evidence="5" id="KW-1185">Reference proteome</keyword>
<dbReference type="Gene3D" id="1.20.59.10">
    <property type="entry name" value="Chorismate mutase"/>
    <property type="match status" value="1"/>
</dbReference>
<dbReference type="Pfam" id="PF01817">
    <property type="entry name" value="CM_2"/>
    <property type="match status" value="1"/>
</dbReference>
<evidence type="ECO:0000313" key="4">
    <source>
        <dbReference type="EMBL" id="MBD8512843.1"/>
    </source>
</evidence>
<dbReference type="InterPro" id="IPR002701">
    <property type="entry name" value="CM_II_prokaryot"/>
</dbReference>
<feature type="domain" description="Chorismate mutase" evidence="3">
    <location>
        <begin position="10"/>
        <end position="101"/>
    </location>
</feature>
<organism evidence="4 5">
    <name type="scientific">Photobacterium arenosum</name>
    <dbReference type="NCBI Taxonomy" id="2774143"/>
    <lineage>
        <taxon>Bacteria</taxon>
        <taxon>Pseudomonadati</taxon>
        <taxon>Pseudomonadota</taxon>
        <taxon>Gammaproteobacteria</taxon>
        <taxon>Vibrionales</taxon>
        <taxon>Vibrionaceae</taxon>
        <taxon>Photobacterium</taxon>
    </lineage>
</organism>
<dbReference type="PROSITE" id="PS51168">
    <property type="entry name" value="CHORISMATE_MUT_2"/>
    <property type="match status" value="1"/>
</dbReference>